<evidence type="ECO:0000256" key="10">
    <source>
        <dbReference type="HAMAP-Rule" id="MF_01464"/>
    </source>
</evidence>
<keyword evidence="7 10" id="KW-1133">Transmembrane helix</keyword>
<dbReference type="PRINTS" id="PR01755">
    <property type="entry name" value="SECFTRNLCASE"/>
</dbReference>
<dbReference type="InterPro" id="IPR022646">
    <property type="entry name" value="SecD/SecF_CS"/>
</dbReference>
<dbReference type="Pfam" id="PF02355">
    <property type="entry name" value="SecD_SecF_C"/>
    <property type="match status" value="1"/>
</dbReference>
<dbReference type="InterPro" id="IPR005665">
    <property type="entry name" value="SecF_bac"/>
</dbReference>
<dbReference type="Proteomes" id="UP000231464">
    <property type="component" value="Unassembled WGS sequence"/>
</dbReference>
<dbReference type="GO" id="GO:0006605">
    <property type="term" value="P:protein targeting"/>
    <property type="evidence" value="ECO:0007669"/>
    <property type="project" value="UniProtKB-UniRule"/>
</dbReference>
<gene>
    <name evidence="10 12" type="primary">secF</name>
    <name evidence="12" type="ORF">COU23_01870</name>
</gene>
<evidence type="ECO:0000256" key="7">
    <source>
        <dbReference type="ARBA" id="ARBA00022989"/>
    </source>
</evidence>
<comment type="similarity">
    <text evidence="10">Belongs to the SecD/SecF family. SecF subfamily.</text>
</comment>
<comment type="subcellular location">
    <subcellularLocation>
        <location evidence="1 10">Cell membrane</location>
        <topology evidence="1 10">Multi-pass membrane protein</topology>
    </subcellularLocation>
</comment>
<feature type="transmembrane region" description="Helical" evidence="10">
    <location>
        <begin position="199"/>
        <end position="220"/>
    </location>
</feature>
<feature type="domain" description="SSD" evidence="11">
    <location>
        <begin position="136"/>
        <end position="300"/>
    </location>
</feature>
<evidence type="ECO:0000256" key="8">
    <source>
        <dbReference type="ARBA" id="ARBA00023010"/>
    </source>
</evidence>
<dbReference type="InterPro" id="IPR022813">
    <property type="entry name" value="SecD/SecF_arch_bac"/>
</dbReference>
<keyword evidence="2 10" id="KW-0813">Transport</keyword>
<protein>
    <recommendedName>
        <fullName evidence="10">Protein-export membrane protein SecF</fullName>
    </recommendedName>
</protein>
<keyword evidence="5 10" id="KW-0812">Transmembrane</keyword>
<evidence type="ECO:0000256" key="9">
    <source>
        <dbReference type="ARBA" id="ARBA00023136"/>
    </source>
</evidence>
<evidence type="ECO:0000256" key="6">
    <source>
        <dbReference type="ARBA" id="ARBA00022927"/>
    </source>
</evidence>
<dbReference type="GO" id="GO:0015450">
    <property type="term" value="F:protein-transporting ATPase activity"/>
    <property type="evidence" value="ECO:0007669"/>
    <property type="project" value="InterPro"/>
</dbReference>
<dbReference type="InterPro" id="IPR055344">
    <property type="entry name" value="SecD_SecF_C_bact"/>
</dbReference>
<accession>A0A2M6WAV9</accession>
<proteinExistence type="inferred from homology"/>
<dbReference type="InterPro" id="IPR048634">
    <property type="entry name" value="SecD_SecF_C"/>
</dbReference>
<evidence type="ECO:0000259" key="11">
    <source>
        <dbReference type="PROSITE" id="PS50156"/>
    </source>
</evidence>
<evidence type="ECO:0000313" key="13">
    <source>
        <dbReference type="Proteomes" id="UP000231464"/>
    </source>
</evidence>
<keyword evidence="8 10" id="KW-0811">Translocation</keyword>
<evidence type="ECO:0000256" key="1">
    <source>
        <dbReference type="ARBA" id="ARBA00004651"/>
    </source>
</evidence>
<keyword evidence="4" id="KW-0997">Cell inner membrane</keyword>
<dbReference type="SUPFAM" id="SSF82866">
    <property type="entry name" value="Multidrug efflux transporter AcrB transmembrane domain"/>
    <property type="match status" value="1"/>
</dbReference>
<dbReference type="NCBIfam" id="TIGR00916">
    <property type="entry name" value="2A0604s01"/>
    <property type="match status" value="1"/>
</dbReference>
<feature type="transmembrane region" description="Helical" evidence="10">
    <location>
        <begin position="251"/>
        <end position="269"/>
    </location>
</feature>
<evidence type="ECO:0000256" key="4">
    <source>
        <dbReference type="ARBA" id="ARBA00022519"/>
    </source>
</evidence>
<dbReference type="AlphaFoldDB" id="A0A2M6WAV9"/>
<dbReference type="PANTHER" id="PTHR30081:SF8">
    <property type="entry name" value="PROTEIN TRANSLOCASE SUBUNIT SECF"/>
    <property type="match status" value="1"/>
</dbReference>
<organism evidence="12 13">
    <name type="scientific">Candidatus Kuenenbacteria bacterium CG10_big_fil_rev_8_21_14_0_10_36_11</name>
    <dbReference type="NCBI Taxonomy" id="1974618"/>
    <lineage>
        <taxon>Bacteria</taxon>
        <taxon>Candidatus Kueneniibacteriota</taxon>
    </lineage>
</organism>
<comment type="caution">
    <text evidence="12">The sequence shown here is derived from an EMBL/GenBank/DDBJ whole genome shotgun (WGS) entry which is preliminary data.</text>
</comment>
<keyword evidence="6 10" id="KW-0653">Protein transport</keyword>
<dbReference type="EMBL" id="PFBP01000031">
    <property type="protein sequence ID" value="PIT89815.1"/>
    <property type="molecule type" value="Genomic_DNA"/>
</dbReference>
<sequence length="307" mass="34023">MTLQIVKHRNKFFIFSVTLIILSCLSLAVWGLKLGIDFTGGSLMEVNLTGASKVSAQELTDKIQTRLPDIGEARVQPTADGFILRTKHLSEDDHQKILTTLKDIHIQGPVADNIILDEKRFESVGPMIGEELKNKSIWAITLASLAIILYIAWSFRKVSKPVASWKYGVGAVIALIHDLVIVTGFFSVLGHFIGYEIDLLFVSALLTILGFSVHDTIVVYDRTRENLIRARGNTFEETVNKAVNETMRRSVNTSLTVFMVLLALYILGGDSTQNFVLALLIGVVFGTYSSIFVASTLLVVWHKIGKK</sequence>
<dbReference type="Gene3D" id="1.20.1640.10">
    <property type="entry name" value="Multidrug efflux transporter AcrB transmembrane domain"/>
    <property type="match status" value="1"/>
</dbReference>
<feature type="transmembrane region" description="Helical" evidence="10">
    <location>
        <begin position="275"/>
        <end position="301"/>
    </location>
</feature>
<dbReference type="NCBIfam" id="TIGR00966">
    <property type="entry name" value="transloc_SecF"/>
    <property type="match status" value="1"/>
</dbReference>
<dbReference type="PANTHER" id="PTHR30081">
    <property type="entry name" value="PROTEIN-EXPORT MEMBRANE PROTEIN SEC"/>
    <property type="match status" value="1"/>
</dbReference>
<keyword evidence="9 10" id="KW-0472">Membrane</keyword>
<dbReference type="GO" id="GO:0065002">
    <property type="term" value="P:intracellular protein transmembrane transport"/>
    <property type="evidence" value="ECO:0007669"/>
    <property type="project" value="UniProtKB-UniRule"/>
</dbReference>
<feature type="transmembrane region" description="Helical" evidence="10">
    <location>
        <begin position="167"/>
        <end position="193"/>
    </location>
</feature>
<dbReference type="Pfam" id="PF07549">
    <property type="entry name" value="Sec_GG"/>
    <property type="match status" value="1"/>
</dbReference>
<comment type="function">
    <text evidence="10">Part of the Sec protein translocase complex. Interacts with the SecYEG preprotein conducting channel. SecDF uses the proton motive force (PMF) to complete protein translocation after the ATP-dependent function of SecA.</text>
</comment>
<evidence type="ECO:0000256" key="2">
    <source>
        <dbReference type="ARBA" id="ARBA00022448"/>
    </source>
</evidence>
<evidence type="ECO:0000256" key="5">
    <source>
        <dbReference type="ARBA" id="ARBA00022692"/>
    </source>
</evidence>
<feature type="transmembrane region" description="Helical" evidence="10">
    <location>
        <begin position="12"/>
        <end position="32"/>
    </location>
</feature>
<evidence type="ECO:0000256" key="3">
    <source>
        <dbReference type="ARBA" id="ARBA00022475"/>
    </source>
</evidence>
<dbReference type="GO" id="GO:0043952">
    <property type="term" value="P:protein transport by the Sec complex"/>
    <property type="evidence" value="ECO:0007669"/>
    <property type="project" value="UniProtKB-UniRule"/>
</dbReference>
<keyword evidence="3 10" id="KW-1003">Cell membrane</keyword>
<dbReference type="PROSITE" id="PS50156">
    <property type="entry name" value="SSD"/>
    <property type="match status" value="1"/>
</dbReference>
<dbReference type="GO" id="GO:0005886">
    <property type="term" value="C:plasma membrane"/>
    <property type="evidence" value="ECO:0007669"/>
    <property type="project" value="UniProtKB-SubCell"/>
</dbReference>
<feature type="transmembrane region" description="Helical" evidence="10">
    <location>
        <begin position="136"/>
        <end position="155"/>
    </location>
</feature>
<dbReference type="InterPro" id="IPR000731">
    <property type="entry name" value="SSD"/>
</dbReference>
<name>A0A2M6WAV9_9BACT</name>
<dbReference type="HAMAP" id="MF_01464_B">
    <property type="entry name" value="SecF_B"/>
    <property type="match status" value="1"/>
</dbReference>
<evidence type="ECO:0000313" key="12">
    <source>
        <dbReference type="EMBL" id="PIT89815.1"/>
    </source>
</evidence>
<dbReference type="PROSITE" id="PS51257">
    <property type="entry name" value="PROKAR_LIPOPROTEIN"/>
    <property type="match status" value="1"/>
</dbReference>
<reference evidence="13" key="1">
    <citation type="submission" date="2017-09" db="EMBL/GenBank/DDBJ databases">
        <title>Depth-based differentiation of microbial function through sediment-hosted aquifers and enrichment of novel symbionts in the deep terrestrial subsurface.</title>
        <authorList>
            <person name="Probst A.J."/>
            <person name="Ladd B."/>
            <person name="Jarett J.K."/>
            <person name="Geller-Mcgrath D.E."/>
            <person name="Sieber C.M.K."/>
            <person name="Emerson J.B."/>
            <person name="Anantharaman K."/>
            <person name="Thomas B.C."/>
            <person name="Malmstrom R."/>
            <person name="Stieglmeier M."/>
            <person name="Klingl A."/>
            <person name="Woyke T."/>
            <person name="Ryan C.M."/>
            <person name="Banfield J.F."/>
        </authorList>
    </citation>
    <scope>NUCLEOTIDE SEQUENCE [LARGE SCALE GENOMIC DNA]</scope>
</reference>
<dbReference type="InterPro" id="IPR022645">
    <property type="entry name" value="SecD/SecF_bac"/>
</dbReference>
<comment type="subunit">
    <text evidence="10">Forms a complex with SecD. Part of the essential Sec protein translocation apparatus which comprises SecA, SecYEG and auxiliary proteins SecDF. Other proteins may also be involved.</text>
</comment>